<dbReference type="Pfam" id="PF03668">
    <property type="entry name" value="RapZ-like_N"/>
    <property type="match status" value="1"/>
</dbReference>
<dbReference type="SUPFAM" id="SSF52540">
    <property type="entry name" value="P-loop containing nucleoside triphosphate hydrolases"/>
    <property type="match status" value="1"/>
</dbReference>
<dbReference type="AlphaFoldDB" id="D0W7Z2"/>
<dbReference type="Gene3D" id="3.40.50.300">
    <property type="entry name" value="P-loop containing nucleotide triphosphate hydrolases"/>
    <property type="match status" value="1"/>
</dbReference>
<dbReference type="InterPro" id="IPR005337">
    <property type="entry name" value="RapZ-like"/>
</dbReference>
<feature type="binding site" evidence="4">
    <location>
        <begin position="8"/>
        <end position="15"/>
    </location>
    <ligand>
        <name>ATP</name>
        <dbReference type="ChEBI" id="CHEBI:30616"/>
    </ligand>
</feature>
<evidence type="ECO:0000313" key="8">
    <source>
        <dbReference type="Proteomes" id="UP000003843"/>
    </source>
</evidence>
<dbReference type="Proteomes" id="UP000003843">
    <property type="component" value="Unassembled WGS sequence"/>
</dbReference>
<dbReference type="EMBL" id="ACEQ02000006">
    <property type="protein sequence ID" value="EEZ76320.1"/>
    <property type="molecule type" value="Genomic_DNA"/>
</dbReference>
<keyword evidence="2 4" id="KW-0067">ATP-binding</keyword>
<feature type="domain" description="RapZ C-terminal" evidence="6">
    <location>
        <begin position="162"/>
        <end position="278"/>
    </location>
</feature>
<dbReference type="Pfam" id="PF22740">
    <property type="entry name" value="PapZ_C"/>
    <property type="match status" value="1"/>
</dbReference>
<dbReference type="PIRSF" id="PIRSF005052">
    <property type="entry name" value="P-loopkin"/>
    <property type="match status" value="1"/>
</dbReference>
<evidence type="ECO:0000256" key="2">
    <source>
        <dbReference type="ARBA" id="ARBA00022840"/>
    </source>
</evidence>
<dbReference type="HAMAP" id="MF_00636">
    <property type="entry name" value="RapZ_like"/>
    <property type="match status" value="1"/>
</dbReference>
<evidence type="ECO:0000313" key="7">
    <source>
        <dbReference type="EMBL" id="EEZ76320.1"/>
    </source>
</evidence>
<feature type="domain" description="RapZ-like N-terminal" evidence="5">
    <location>
        <begin position="1"/>
        <end position="155"/>
    </location>
</feature>
<dbReference type="PATRIC" id="fig|546265.8.peg.186"/>
<dbReference type="PANTHER" id="PTHR30448:SF0">
    <property type="entry name" value="RNASE ADAPTER PROTEIN RAPZ"/>
    <property type="match status" value="1"/>
</dbReference>
<evidence type="ECO:0000259" key="5">
    <source>
        <dbReference type="Pfam" id="PF03668"/>
    </source>
</evidence>
<sequence length="284" mass="32601">MKIVLISGLSGSGKSVALRQMEDSGYFCVDNLPLEMLPALVSYHIERADETELAVSVDVRSGIDIAQAREQIAYLRGLGHRVEVLFVEAEEGVLVRRFSETRRGHPLSNQDMTLLESLKKEREWLFPLKEIAYCIDTSQMNAQQLRQAVRQWLKVERTGLLVILESFGFKYGVPANADFMFDMRSLPNPYYDSELRPYTGMDKPVWDYLDGQPLVQEMVGDIERFVTHWLPRLEDESRSYVTVAIGCTGGQHRSVYVVEELAGRLQGRYELLIRHRQMQNLPSR</sequence>
<organism evidence="7 8">
    <name type="scientific">Neisseria lactamica ATCC 23970</name>
    <dbReference type="NCBI Taxonomy" id="546265"/>
    <lineage>
        <taxon>Bacteria</taxon>
        <taxon>Pseudomonadati</taxon>
        <taxon>Pseudomonadota</taxon>
        <taxon>Betaproteobacteria</taxon>
        <taxon>Neisseriales</taxon>
        <taxon>Neisseriaceae</taxon>
        <taxon>Neisseria</taxon>
    </lineage>
</organism>
<evidence type="ECO:0000256" key="3">
    <source>
        <dbReference type="ARBA" id="ARBA00023134"/>
    </source>
</evidence>
<gene>
    <name evidence="7" type="ORF">NEILACOT_03643</name>
</gene>
<dbReference type="NCBIfam" id="NF003828">
    <property type="entry name" value="PRK05416.1"/>
    <property type="match status" value="1"/>
</dbReference>
<dbReference type="InterPro" id="IPR053930">
    <property type="entry name" value="RapZ-like_N"/>
</dbReference>
<dbReference type="InterPro" id="IPR027417">
    <property type="entry name" value="P-loop_NTPase"/>
</dbReference>
<dbReference type="GO" id="GO:0005525">
    <property type="term" value="F:GTP binding"/>
    <property type="evidence" value="ECO:0007669"/>
    <property type="project" value="UniProtKB-UniRule"/>
</dbReference>
<evidence type="ECO:0000256" key="1">
    <source>
        <dbReference type="ARBA" id="ARBA00022741"/>
    </source>
</evidence>
<reference evidence="7 8" key="1">
    <citation type="submission" date="2009-10" db="EMBL/GenBank/DDBJ databases">
        <authorList>
            <person name="Weinstock G."/>
            <person name="Sodergren E."/>
            <person name="Clifton S."/>
            <person name="Fulton L."/>
            <person name="Fulton B."/>
            <person name="Courtney L."/>
            <person name="Fronick C."/>
            <person name="Harrison M."/>
            <person name="Strong C."/>
            <person name="Farmer C."/>
            <person name="Delahaunty K."/>
            <person name="Markovic C."/>
            <person name="Hall O."/>
            <person name="Minx P."/>
            <person name="Tomlinson C."/>
            <person name="Mitreva M."/>
            <person name="Nelson J."/>
            <person name="Hou S."/>
            <person name="Wollam A."/>
            <person name="Pepin K.H."/>
            <person name="Johnson M."/>
            <person name="Bhonagiri V."/>
            <person name="Nash W.E."/>
            <person name="Warren W."/>
            <person name="Chinwalla A."/>
            <person name="Mardis E.R."/>
            <person name="Wilson R.K."/>
        </authorList>
    </citation>
    <scope>NUCLEOTIDE SEQUENCE [LARGE SCALE GENOMIC DNA]</scope>
    <source>
        <strain evidence="7 8">ATCC 23970</strain>
    </source>
</reference>
<evidence type="ECO:0000256" key="4">
    <source>
        <dbReference type="HAMAP-Rule" id="MF_00636"/>
    </source>
</evidence>
<accession>D0W7Z2</accession>
<dbReference type="InterPro" id="IPR053931">
    <property type="entry name" value="RapZ_C"/>
</dbReference>
<protein>
    <submittedName>
        <fullName evidence="7">Uncharacterized protein</fullName>
    </submittedName>
</protein>
<keyword evidence="1 4" id="KW-0547">Nucleotide-binding</keyword>
<dbReference type="RefSeq" id="WP_003707982.1">
    <property type="nucleotide sequence ID" value="NZ_KN046803.1"/>
</dbReference>
<keyword evidence="3 4" id="KW-0342">GTP-binding</keyword>
<dbReference type="GO" id="GO:0005524">
    <property type="term" value="F:ATP binding"/>
    <property type="evidence" value="ECO:0007669"/>
    <property type="project" value="UniProtKB-UniRule"/>
</dbReference>
<proteinExistence type="inferred from homology"/>
<evidence type="ECO:0000259" key="6">
    <source>
        <dbReference type="Pfam" id="PF22740"/>
    </source>
</evidence>
<name>D0W7Z2_NEILA</name>
<comment type="caution">
    <text evidence="7">The sequence shown here is derived from an EMBL/GenBank/DDBJ whole genome shotgun (WGS) entry which is preliminary data.</text>
</comment>
<dbReference type="PANTHER" id="PTHR30448">
    <property type="entry name" value="RNASE ADAPTER PROTEIN RAPZ"/>
    <property type="match status" value="1"/>
</dbReference>
<feature type="binding site" evidence="4">
    <location>
        <begin position="58"/>
        <end position="61"/>
    </location>
    <ligand>
        <name>GTP</name>
        <dbReference type="ChEBI" id="CHEBI:37565"/>
    </ligand>
</feature>